<dbReference type="InterPro" id="IPR000835">
    <property type="entry name" value="HTH_MarR-typ"/>
</dbReference>
<dbReference type="SMART" id="SM00347">
    <property type="entry name" value="HTH_MARR"/>
    <property type="match status" value="1"/>
</dbReference>
<keyword evidence="2" id="KW-0238">DNA-binding</keyword>
<evidence type="ECO:0000256" key="2">
    <source>
        <dbReference type="ARBA" id="ARBA00023125"/>
    </source>
</evidence>
<dbReference type="PANTHER" id="PTHR33164:SF64">
    <property type="entry name" value="TRANSCRIPTIONAL REGULATOR SLYA"/>
    <property type="match status" value="1"/>
</dbReference>
<sequence>MPVREDEIEEVDGLSDTALREAIRTHSAGNSLGFMLWHASLRWQRTMDAVLSTLGLTHAQFHMLATVWWLSREGAVPNQRHVAEHAGMGEVMASQVLRSLQKNELIVRSTHPDDARAMALSVTARGKELAERAVAAVDEVEREFFDQVDGTDDLLEKLRLLAGRTAAGDAQERRS</sequence>
<evidence type="ECO:0000313" key="5">
    <source>
        <dbReference type="EMBL" id="GAA2229150.1"/>
    </source>
</evidence>
<evidence type="ECO:0000313" key="6">
    <source>
        <dbReference type="Proteomes" id="UP001500929"/>
    </source>
</evidence>
<protein>
    <recommendedName>
        <fullName evidence="4">HTH marR-type domain-containing protein</fullName>
    </recommendedName>
</protein>
<gene>
    <name evidence="5" type="ORF">GCM10009851_12170</name>
</gene>
<keyword evidence="1" id="KW-0805">Transcription regulation</keyword>
<dbReference type="Proteomes" id="UP001500929">
    <property type="component" value="Unassembled WGS sequence"/>
</dbReference>
<dbReference type="PROSITE" id="PS50995">
    <property type="entry name" value="HTH_MARR_2"/>
    <property type="match status" value="1"/>
</dbReference>
<dbReference type="InterPro" id="IPR036390">
    <property type="entry name" value="WH_DNA-bd_sf"/>
</dbReference>
<evidence type="ECO:0000256" key="1">
    <source>
        <dbReference type="ARBA" id="ARBA00023015"/>
    </source>
</evidence>
<organism evidence="5 6">
    <name type="scientific">Herbiconiux moechotypicola</name>
    <dbReference type="NCBI Taxonomy" id="637393"/>
    <lineage>
        <taxon>Bacteria</taxon>
        <taxon>Bacillati</taxon>
        <taxon>Actinomycetota</taxon>
        <taxon>Actinomycetes</taxon>
        <taxon>Micrococcales</taxon>
        <taxon>Microbacteriaceae</taxon>
        <taxon>Herbiconiux</taxon>
    </lineage>
</organism>
<dbReference type="RefSeq" id="WP_259478723.1">
    <property type="nucleotide sequence ID" value="NZ_BAAAQY010000003.1"/>
</dbReference>
<feature type="domain" description="HTH marR-type" evidence="4">
    <location>
        <begin position="29"/>
        <end position="167"/>
    </location>
</feature>
<reference evidence="5 6" key="1">
    <citation type="journal article" date="2019" name="Int. J. Syst. Evol. Microbiol.">
        <title>The Global Catalogue of Microorganisms (GCM) 10K type strain sequencing project: providing services to taxonomists for standard genome sequencing and annotation.</title>
        <authorList>
            <consortium name="The Broad Institute Genomics Platform"/>
            <consortium name="The Broad Institute Genome Sequencing Center for Infectious Disease"/>
            <person name="Wu L."/>
            <person name="Ma J."/>
        </authorList>
    </citation>
    <scope>NUCLEOTIDE SEQUENCE [LARGE SCALE GENOMIC DNA]</scope>
    <source>
        <strain evidence="5 6">JCM 16117</strain>
    </source>
</reference>
<evidence type="ECO:0000259" key="4">
    <source>
        <dbReference type="PROSITE" id="PS50995"/>
    </source>
</evidence>
<dbReference type="Gene3D" id="1.10.10.10">
    <property type="entry name" value="Winged helix-like DNA-binding domain superfamily/Winged helix DNA-binding domain"/>
    <property type="match status" value="1"/>
</dbReference>
<dbReference type="InterPro" id="IPR036388">
    <property type="entry name" value="WH-like_DNA-bd_sf"/>
</dbReference>
<name>A0ABN3DEQ0_9MICO</name>
<keyword evidence="3" id="KW-0804">Transcription</keyword>
<comment type="caution">
    <text evidence="5">The sequence shown here is derived from an EMBL/GenBank/DDBJ whole genome shotgun (WGS) entry which is preliminary data.</text>
</comment>
<evidence type="ECO:0000256" key="3">
    <source>
        <dbReference type="ARBA" id="ARBA00023163"/>
    </source>
</evidence>
<keyword evidence="6" id="KW-1185">Reference proteome</keyword>
<dbReference type="InterPro" id="IPR039422">
    <property type="entry name" value="MarR/SlyA-like"/>
</dbReference>
<accession>A0ABN3DEQ0</accession>
<dbReference type="PANTHER" id="PTHR33164">
    <property type="entry name" value="TRANSCRIPTIONAL REGULATOR, MARR FAMILY"/>
    <property type="match status" value="1"/>
</dbReference>
<proteinExistence type="predicted"/>
<dbReference type="SUPFAM" id="SSF46785">
    <property type="entry name" value="Winged helix' DNA-binding domain"/>
    <property type="match status" value="1"/>
</dbReference>
<dbReference type="Pfam" id="PF01047">
    <property type="entry name" value="MarR"/>
    <property type="match status" value="1"/>
</dbReference>
<dbReference type="EMBL" id="BAAAQY010000003">
    <property type="protein sequence ID" value="GAA2229150.1"/>
    <property type="molecule type" value="Genomic_DNA"/>
</dbReference>